<reference evidence="1" key="1">
    <citation type="submission" date="2024-05" db="EMBL/GenBank/DDBJ databases">
        <title>Isolation and characterization of the new Streptomyces phages Kamino, Geonosis, Abafar and Scarif infecting a broad range of host species.</title>
        <authorList>
            <person name="Rackow B."/>
            <person name="Rolland C."/>
            <person name="Mohnen I."/>
            <person name="Wittmann J."/>
            <person name="Muesken M."/>
            <person name="Overmann J."/>
            <person name="Frunzke J."/>
        </authorList>
    </citation>
    <scope>NUCLEOTIDE SEQUENCE</scope>
</reference>
<accession>A0AAU7GXG7</accession>
<sequence>MISFVVSRSGKRTEDSLRKMRQGDIYKSLTSAAQLGVRALASAVPKDSGLAADSWSYEIERSRSTVTIKWLNTDIENGFPVAIMLQYGHGTGTGGYVQGQDYINPAMRPIFDQIADQVWRAVTSA</sequence>
<evidence type="ECO:0000313" key="1">
    <source>
        <dbReference type="EMBL" id="XBM95130.1"/>
    </source>
</evidence>
<organism evidence="1">
    <name type="scientific">Streptomyces phage Scarif</name>
    <dbReference type="NCBI Taxonomy" id="3158858"/>
    <lineage>
        <taxon>Viruses</taxon>
        <taxon>Duplodnaviria</taxon>
        <taxon>Heunggongvirae</taxon>
        <taxon>Uroviricota</taxon>
        <taxon>Caudoviricetes</taxon>
    </lineage>
</organism>
<name>A0AAU7GXG7_9CAUD</name>
<proteinExistence type="predicted"/>
<dbReference type="EMBL" id="PP750868">
    <property type="protein sequence ID" value="XBM95130.1"/>
    <property type="molecule type" value="Genomic_DNA"/>
</dbReference>
<protein>
    <recommendedName>
        <fullName evidence="2">Minor tail protein</fullName>
    </recommendedName>
</protein>
<gene>
    <name evidence="1" type="ORF">Scarif_00021</name>
</gene>
<evidence type="ECO:0008006" key="2">
    <source>
        <dbReference type="Google" id="ProtNLM"/>
    </source>
</evidence>